<dbReference type="InterPro" id="IPR006311">
    <property type="entry name" value="TAT_signal"/>
</dbReference>
<accession>A0A4Q7YPN2</accession>
<organism evidence="5 6">
    <name type="scientific">Edaphobacter modestus</name>
    <dbReference type="NCBI Taxonomy" id="388466"/>
    <lineage>
        <taxon>Bacteria</taxon>
        <taxon>Pseudomonadati</taxon>
        <taxon>Acidobacteriota</taxon>
        <taxon>Terriglobia</taxon>
        <taxon>Terriglobales</taxon>
        <taxon>Acidobacteriaceae</taxon>
        <taxon>Edaphobacter</taxon>
    </lineage>
</organism>
<feature type="domain" description="Bacterial phospholipase C C-terminal" evidence="4">
    <location>
        <begin position="618"/>
        <end position="688"/>
    </location>
</feature>
<dbReference type="PANTHER" id="PTHR31956">
    <property type="entry name" value="NON-SPECIFIC PHOSPHOLIPASE C4-RELATED"/>
    <property type="match status" value="1"/>
</dbReference>
<keyword evidence="6" id="KW-1185">Reference proteome</keyword>
<dbReference type="PANTHER" id="PTHR31956:SF1">
    <property type="entry name" value="NON-SPECIFIC PHOSPHOLIPASE C1"/>
    <property type="match status" value="1"/>
</dbReference>
<dbReference type="EC" id="3.1.4.3" evidence="2"/>
<dbReference type="CDD" id="cd16014">
    <property type="entry name" value="PLC"/>
    <property type="match status" value="1"/>
</dbReference>
<name>A0A4Q7YPN2_9BACT</name>
<evidence type="ECO:0000313" key="6">
    <source>
        <dbReference type="Proteomes" id="UP000292958"/>
    </source>
</evidence>
<reference evidence="5 6" key="1">
    <citation type="submission" date="2019-02" db="EMBL/GenBank/DDBJ databases">
        <title>Genomic Encyclopedia of Archaeal and Bacterial Type Strains, Phase II (KMG-II): from individual species to whole genera.</title>
        <authorList>
            <person name="Goeker M."/>
        </authorList>
    </citation>
    <scope>NUCLEOTIDE SEQUENCE [LARGE SCALE GENOMIC DNA]</scope>
    <source>
        <strain evidence="5 6">DSM 18101</strain>
    </source>
</reference>
<dbReference type="Pfam" id="PF05506">
    <property type="entry name" value="PLipase_C_C"/>
    <property type="match status" value="2"/>
</dbReference>
<evidence type="ECO:0000256" key="3">
    <source>
        <dbReference type="ARBA" id="ARBA00022801"/>
    </source>
</evidence>
<dbReference type="InterPro" id="IPR017767">
    <property type="entry name" value="PC-PLC"/>
</dbReference>
<protein>
    <recommendedName>
        <fullName evidence="2">phospholipase C</fullName>
        <ecNumber evidence="2">3.1.4.3</ecNumber>
    </recommendedName>
</protein>
<dbReference type="PROSITE" id="PS51318">
    <property type="entry name" value="TAT"/>
    <property type="match status" value="1"/>
</dbReference>
<proteinExistence type="inferred from homology"/>
<dbReference type="Proteomes" id="UP000292958">
    <property type="component" value="Unassembled WGS sequence"/>
</dbReference>
<evidence type="ECO:0000313" key="5">
    <source>
        <dbReference type="EMBL" id="RZU38821.1"/>
    </source>
</evidence>
<keyword evidence="3" id="KW-0378">Hydrolase</keyword>
<feature type="domain" description="Bacterial phospholipase C C-terminal" evidence="4">
    <location>
        <begin position="516"/>
        <end position="600"/>
    </location>
</feature>
<dbReference type="NCBIfam" id="TIGR03396">
    <property type="entry name" value="PC_PLC"/>
    <property type="match status" value="1"/>
</dbReference>
<comment type="caution">
    <text evidence="5">The sequence shown here is derived from an EMBL/GenBank/DDBJ whole genome shotgun (WGS) entry which is preliminary data.</text>
</comment>
<dbReference type="AlphaFoldDB" id="A0A4Q7YPN2"/>
<dbReference type="GO" id="GO:0016042">
    <property type="term" value="P:lipid catabolic process"/>
    <property type="evidence" value="ECO:0007669"/>
    <property type="project" value="InterPro"/>
</dbReference>
<dbReference type="InterPro" id="IPR017850">
    <property type="entry name" value="Alkaline_phosphatase_core_sf"/>
</dbReference>
<dbReference type="EMBL" id="SHKW01000001">
    <property type="protein sequence ID" value="RZU38821.1"/>
    <property type="molecule type" value="Genomic_DNA"/>
</dbReference>
<evidence type="ECO:0000256" key="1">
    <source>
        <dbReference type="ARBA" id="ARBA00009717"/>
    </source>
</evidence>
<dbReference type="RefSeq" id="WP_130417117.1">
    <property type="nucleotide sequence ID" value="NZ_SHKW01000001.1"/>
</dbReference>
<sequence length="703" mass="78378">MRTRRDFLRIAAAAAGVTMTPPAIQRALAIPAARRTGTIKDVEHVVILMQENRSFDHYFGSLRGVRGFSDPRPAPLPNGKPVWYQPTAETKTKKYHDRGLSPDAEHVLPFYINPQQTTEFQAGTDHGWSSGHLAWNNGHYNQWVNQKQDVLTMGYLKREDVSFHYALADAFTLCDAYHCSVHANTCPNRIYMWSGTMDPRNCYGTKPNGPGFDERHHTNGYTWTTYPERLEKAGISWKVYQGGSGVPGTPTDNYTDNSLEFFAQYHVQEGASPTSPLVMKGVSDRTLSGFKEDVQQGKLPQVSWVVAPYKYSEHPEASPTDGAYYISLVLDALTSNPEVWSKTVLLINYDENDGLFDHIVPPMPPRSRDRNKHGLVSNDLLDSLTDEFIDMDNHPEERRPIIPGADPGGLQPIGLGARVPMLVVSPWSTGGWVCSQVFDHTSVLQFLEKRFGIEEPNISRWRRSICGDLTSAFDFSQTPVTRTTSFPPPQPIKSLHQPYSVPAVQTMPVQEKGTRPARALPYALQTACHVESDRISIDLINKGKAGAAFYIYNGITPSDEPRRYTVSAADTLTDYWTVASGQPFDLAVYGPNGYLIRQRGIAGSQEPVVTLEPDDSGRSLHLTMHNPSHAPVTLAIAESYTMLEEHKEIGPGAEVSIRVPLPSDSRWYDVSIINPDVKTTFLRRFAGHLEDGRPSTSDPHQFV</sequence>
<gene>
    <name evidence="5" type="ORF">BDD14_0106</name>
</gene>
<evidence type="ECO:0000259" key="4">
    <source>
        <dbReference type="Pfam" id="PF05506"/>
    </source>
</evidence>
<evidence type="ECO:0000256" key="2">
    <source>
        <dbReference type="ARBA" id="ARBA00012018"/>
    </source>
</evidence>
<comment type="similarity">
    <text evidence="1">Belongs to the bacterial phospholipase C family.</text>
</comment>
<dbReference type="OrthoDB" id="9770871at2"/>
<dbReference type="Pfam" id="PF04185">
    <property type="entry name" value="Phosphoesterase"/>
    <property type="match status" value="1"/>
</dbReference>
<dbReference type="InterPro" id="IPR007312">
    <property type="entry name" value="Phosphoesterase"/>
</dbReference>
<dbReference type="GO" id="GO:0034480">
    <property type="term" value="F:phosphatidylcholine phospholipase C activity"/>
    <property type="evidence" value="ECO:0007669"/>
    <property type="project" value="UniProtKB-EC"/>
</dbReference>
<dbReference type="Gene3D" id="3.40.720.10">
    <property type="entry name" value="Alkaline Phosphatase, subunit A"/>
    <property type="match status" value="2"/>
</dbReference>
<dbReference type="InterPro" id="IPR008475">
    <property type="entry name" value="PLipase_C_C"/>
</dbReference>